<dbReference type="CDD" id="cd03801">
    <property type="entry name" value="GT4_PimA-like"/>
    <property type="match status" value="1"/>
</dbReference>
<dbReference type="PANTHER" id="PTHR45947:SF3">
    <property type="entry name" value="SULFOQUINOVOSYL TRANSFERASE SQD2"/>
    <property type="match status" value="1"/>
</dbReference>
<protein>
    <recommendedName>
        <fullName evidence="5">Glycosyltransferase</fullName>
    </recommendedName>
</protein>
<evidence type="ECO:0000259" key="1">
    <source>
        <dbReference type="Pfam" id="PF00534"/>
    </source>
</evidence>
<dbReference type="Gene3D" id="3.40.50.2000">
    <property type="entry name" value="Glycogen Phosphorylase B"/>
    <property type="match status" value="2"/>
</dbReference>
<dbReference type="Pfam" id="PF13439">
    <property type="entry name" value="Glyco_transf_4"/>
    <property type="match status" value="1"/>
</dbReference>
<organism evidence="3 4">
    <name type="scientific">Paenibacillus campinasensis</name>
    <dbReference type="NCBI Taxonomy" id="66347"/>
    <lineage>
        <taxon>Bacteria</taxon>
        <taxon>Bacillati</taxon>
        <taxon>Bacillota</taxon>
        <taxon>Bacilli</taxon>
        <taxon>Bacillales</taxon>
        <taxon>Paenibacillaceae</taxon>
        <taxon>Paenibacillus</taxon>
    </lineage>
</organism>
<proteinExistence type="predicted"/>
<evidence type="ECO:0000313" key="4">
    <source>
        <dbReference type="Proteomes" id="UP000215596"/>
    </source>
</evidence>
<sequence length="408" mass="45997">MKVLLVTIFLIPYVGGVWKYMQQVKQGLEADGHEVDMIGDGIDGFYVYGGGEHRKVLKSHFRPMLQHKLNPASASPITSDPWVRDAEVERLTLELSLSYLGLEQYDIIHAQDVLAASAVSRVKPAQTPLVTSIHASVALTIRDVLQADPKYADPLNSLVWKYYKTIEYIGGNASDHVLLASRWLRDVMVQQFDIPGNGISLIPYAMDIPAFEHRLNAEHRLQRPTDRKVLISTSRLSPEKGIHVLIEALGQLHKQRQDWECWLVGDGDKRPEYEQLVHKLGIQSSVHFWGTREDVPSLLTLADIFVMPSMMETLSYSVMEAQLAGLPIVSSDAGGLKEAVRHEDNGLLFPAGDAGKLAESLALLLADETYRNRLGKRARKWALVHRDLETMIKRLLQVYRRELKRKQA</sequence>
<dbReference type="SUPFAM" id="SSF53756">
    <property type="entry name" value="UDP-Glycosyltransferase/glycogen phosphorylase"/>
    <property type="match status" value="1"/>
</dbReference>
<dbReference type="GO" id="GO:0016757">
    <property type="term" value="F:glycosyltransferase activity"/>
    <property type="evidence" value="ECO:0007669"/>
    <property type="project" value="InterPro"/>
</dbReference>
<dbReference type="InterPro" id="IPR050194">
    <property type="entry name" value="Glycosyltransferase_grp1"/>
</dbReference>
<dbReference type="PANTHER" id="PTHR45947">
    <property type="entry name" value="SULFOQUINOVOSYL TRANSFERASE SQD2"/>
    <property type="match status" value="1"/>
</dbReference>
<name>A0A268ERQ5_9BACL</name>
<comment type="caution">
    <text evidence="3">The sequence shown here is derived from an EMBL/GenBank/DDBJ whole genome shotgun (WGS) entry which is preliminary data.</text>
</comment>
<feature type="domain" description="Glycosyl transferase family 1" evidence="1">
    <location>
        <begin position="220"/>
        <end position="381"/>
    </location>
</feature>
<dbReference type="OrthoDB" id="9815550at2"/>
<dbReference type="InterPro" id="IPR028098">
    <property type="entry name" value="Glyco_trans_4-like_N"/>
</dbReference>
<dbReference type="Pfam" id="PF00534">
    <property type="entry name" value="Glycos_transf_1"/>
    <property type="match status" value="1"/>
</dbReference>
<dbReference type="Proteomes" id="UP000215596">
    <property type="component" value="Unassembled WGS sequence"/>
</dbReference>
<evidence type="ECO:0000313" key="3">
    <source>
        <dbReference type="EMBL" id="PAD75805.1"/>
    </source>
</evidence>
<feature type="domain" description="Glycosyltransferase subfamily 4-like N-terminal" evidence="2">
    <location>
        <begin position="14"/>
        <end position="207"/>
    </location>
</feature>
<gene>
    <name evidence="3" type="ORF">CHH67_14280</name>
</gene>
<dbReference type="EMBL" id="NPBY01000044">
    <property type="protein sequence ID" value="PAD75805.1"/>
    <property type="molecule type" value="Genomic_DNA"/>
</dbReference>
<accession>A0A268ERQ5</accession>
<evidence type="ECO:0000259" key="2">
    <source>
        <dbReference type="Pfam" id="PF13439"/>
    </source>
</evidence>
<reference evidence="3 4" key="1">
    <citation type="submission" date="2017-07" db="EMBL/GenBank/DDBJ databases">
        <title>Isolation and whole genome analysis of endospore-forming bacteria from heroin.</title>
        <authorList>
            <person name="Kalinowski J."/>
            <person name="Ahrens B."/>
            <person name="Al-Dilaimi A."/>
            <person name="Winkler A."/>
            <person name="Wibberg D."/>
            <person name="Schleenbecker U."/>
            <person name="Ruckert C."/>
            <person name="Wolfel R."/>
            <person name="Grass G."/>
        </authorList>
    </citation>
    <scope>NUCLEOTIDE SEQUENCE [LARGE SCALE GENOMIC DNA]</scope>
    <source>
        <strain evidence="3 4">7537-G1</strain>
    </source>
</reference>
<dbReference type="AlphaFoldDB" id="A0A268ERQ5"/>
<dbReference type="InterPro" id="IPR001296">
    <property type="entry name" value="Glyco_trans_1"/>
</dbReference>
<evidence type="ECO:0008006" key="5">
    <source>
        <dbReference type="Google" id="ProtNLM"/>
    </source>
</evidence>